<organism evidence="2 3">
    <name type="scientific">Comamonas denitrificans</name>
    <dbReference type="NCBI Taxonomy" id="117506"/>
    <lineage>
        <taxon>Bacteria</taxon>
        <taxon>Pseudomonadati</taxon>
        <taxon>Pseudomonadota</taxon>
        <taxon>Betaproteobacteria</taxon>
        <taxon>Burkholderiales</taxon>
        <taxon>Comamonadaceae</taxon>
        <taxon>Comamonas</taxon>
    </lineage>
</organism>
<comment type="caution">
    <text evidence="2">The sequence shown here is derived from an EMBL/GenBank/DDBJ whole genome shotgun (WGS) entry which is preliminary data.</text>
</comment>
<dbReference type="PIRSF" id="PIRSF032131">
    <property type="entry name" value="UCP032131"/>
    <property type="match status" value="1"/>
</dbReference>
<evidence type="ECO:0000313" key="2">
    <source>
        <dbReference type="EMBL" id="MBO1248279.1"/>
    </source>
</evidence>
<evidence type="ECO:0000313" key="3">
    <source>
        <dbReference type="Proteomes" id="UP000664731"/>
    </source>
</evidence>
<sequence>MKVFDLHCGQGHIFEGWFGSEADYQDQQQRGLLECPVCGDGAITKGLSAPRLNLGAAAPQPPSSEASAAVSQQTRGLTTLPGNAPEKLRALQAAWLQLSRQLAQASEDVGTRFTEQALAMHRGEQEEKPIRGQVTPAQAQELVEEGVPIVPLALPKVSGETLQ</sequence>
<accession>A0A939GX95</accession>
<dbReference type="AlphaFoldDB" id="A0A939GX95"/>
<evidence type="ECO:0000256" key="1">
    <source>
        <dbReference type="SAM" id="MobiDB-lite"/>
    </source>
</evidence>
<dbReference type="EMBL" id="JAFNME010000001">
    <property type="protein sequence ID" value="MBO1248279.1"/>
    <property type="molecule type" value="Genomic_DNA"/>
</dbReference>
<reference evidence="2" key="1">
    <citation type="submission" date="2021-03" db="EMBL/GenBank/DDBJ databases">
        <title>Comamonas denitrificans.</title>
        <authorList>
            <person name="Finster K."/>
        </authorList>
    </citation>
    <scope>NUCLEOTIDE SEQUENCE</scope>
    <source>
        <strain evidence="2">MM2021_4</strain>
    </source>
</reference>
<name>A0A939GX95_9BURK</name>
<protein>
    <submittedName>
        <fullName evidence="2">DUF1178 family protein</fullName>
    </submittedName>
</protein>
<keyword evidence="3" id="KW-1185">Reference proteome</keyword>
<dbReference type="InterPro" id="IPR009562">
    <property type="entry name" value="DUF1178"/>
</dbReference>
<dbReference type="RefSeq" id="WP_207573845.1">
    <property type="nucleotide sequence ID" value="NZ_JAFNME010000001.1"/>
</dbReference>
<proteinExistence type="predicted"/>
<dbReference type="Proteomes" id="UP000664731">
    <property type="component" value="Unassembled WGS sequence"/>
</dbReference>
<feature type="region of interest" description="Disordered" evidence="1">
    <location>
        <begin position="54"/>
        <end position="83"/>
    </location>
</feature>
<feature type="compositionally biased region" description="Low complexity" evidence="1">
    <location>
        <begin position="63"/>
        <end position="73"/>
    </location>
</feature>
<gene>
    <name evidence="2" type="ORF">J1777_00255</name>
</gene>
<dbReference type="Pfam" id="PF06676">
    <property type="entry name" value="DUF1178"/>
    <property type="match status" value="1"/>
</dbReference>